<dbReference type="OrthoDB" id="9780217at2"/>
<keyword evidence="10" id="KW-1185">Reference proteome</keyword>
<feature type="binding site" evidence="6">
    <location>
        <begin position="236"/>
        <end position="239"/>
    </location>
    <ligand>
        <name>substrate</name>
    </ligand>
</feature>
<evidence type="ECO:0000256" key="7">
    <source>
        <dbReference type="PIRSR" id="PIRSR600246-3"/>
    </source>
</evidence>
<dbReference type="InterPro" id="IPR029055">
    <property type="entry name" value="Ntn_hydrolases_N"/>
</dbReference>
<evidence type="ECO:0000256" key="2">
    <source>
        <dbReference type="ARBA" id="ARBA00022801"/>
    </source>
</evidence>
<dbReference type="SUPFAM" id="SSF56235">
    <property type="entry name" value="N-terminal nucleophile aminohydrolases (Ntn hydrolases)"/>
    <property type="match status" value="1"/>
</dbReference>
<evidence type="ECO:0000256" key="6">
    <source>
        <dbReference type="PIRSR" id="PIRSR600246-2"/>
    </source>
</evidence>
<evidence type="ECO:0000256" key="1">
    <source>
        <dbReference type="ARBA" id="ARBA00022670"/>
    </source>
</evidence>
<feature type="active site" description="Nucleophile" evidence="5">
    <location>
        <position position="208"/>
    </location>
</feature>
<keyword evidence="8" id="KW-0732">Signal</keyword>
<dbReference type="FunFam" id="3.60.20.30:FF:000001">
    <property type="entry name" value="Isoaspartyl peptidase/L-asparaginase"/>
    <property type="match status" value="1"/>
</dbReference>
<proteinExistence type="predicted"/>
<dbReference type="InterPro" id="IPR000246">
    <property type="entry name" value="Peptidase_T2"/>
</dbReference>
<feature type="binding site" evidence="6">
    <location>
        <begin position="259"/>
        <end position="262"/>
    </location>
    <ligand>
        <name>substrate</name>
    </ligand>
</feature>
<feature type="signal peptide" evidence="8">
    <location>
        <begin position="1"/>
        <end position="24"/>
    </location>
</feature>
<evidence type="ECO:0000256" key="8">
    <source>
        <dbReference type="SAM" id="SignalP"/>
    </source>
</evidence>
<feature type="chain" id="PRO_5020483029" description="Isoaspartyl peptidase" evidence="8">
    <location>
        <begin position="25"/>
        <end position="343"/>
    </location>
</feature>
<dbReference type="Proteomes" id="UP000294832">
    <property type="component" value="Unassembled WGS sequence"/>
</dbReference>
<gene>
    <name evidence="9" type="ORF">EDC91_11090</name>
</gene>
<sequence>MKTKIKKLWMALTLLATPSLPSWAAEPPYAIVIHGGAGTISKANLTDEQLKQYRAKLTEAVNAGYKILDDGGSSIDAVQAAINVLEDSPLFNAGRGAVYTWDGKHEMDASIMDGSTMNAGAVAGVSHIEHPIDLARAVMEKSEHVMLAGAGAEEFALTQGFKLVPANTFDTEHRYQQLQDAKAKIAAAEKKDYQAKVNPLDLDYKFGTVGAVALDKQGNLAAATSTGGMTAKRFGRIGDSPIIGAGTYAENGVCAVSATGWGEYFIRYHVTGDICARVKYLHKSIIEAADEVINQRLIGAGGTGGVIAIDQRGNIATPFNTEGMYRASRKNGEDPLVMIWRDQ</sequence>
<keyword evidence="3" id="KW-0068">Autocatalytic cleavage</keyword>
<reference evidence="9 10" key="1">
    <citation type="submission" date="2019-03" db="EMBL/GenBank/DDBJ databases">
        <title>Freshwater and sediment microbial communities from various areas in North America, analyzing microbe dynamics in response to fracking.</title>
        <authorList>
            <person name="Lamendella R."/>
        </authorList>
    </citation>
    <scope>NUCLEOTIDE SEQUENCE [LARGE SCALE GENOMIC DNA]</scope>
    <source>
        <strain evidence="9 10">74A</strain>
    </source>
</reference>
<protein>
    <recommendedName>
        <fullName evidence="4">Isoaspartyl peptidase</fullName>
    </recommendedName>
</protein>
<organism evidence="9 10">
    <name type="scientific">Shewanella fodinae</name>
    <dbReference type="NCBI Taxonomy" id="552357"/>
    <lineage>
        <taxon>Bacteria</taxon>
        <taxon>Pseudomonadati</taxon>
        <taxon>Pseudomonadota</taxon>
        <taxon>Gammaproteobacteria</taxon>
        <taxon>Alteromonadales</taxon>
        <taxon>Shewanellaceae</taxon>
        <taxon>Shewanella</taxon>
    </lineage>
</organism>
<dbReference type="EMBL" id="SLWF01000010">
    <property type="protein sequence ID" value="TCN85039.1"/>
    <property type="molecule type" value="Genomic_DNA"/>
</dbReference>
<keyword evidence="1" id="KW-0645">Protease</keyword>
<dbReference type="Gene3D" id="3.60.20.30">
    <property type="entry name" value="(Glycosyl)asparaginase"/>
    <property type="match status" value="1"/>
</dbReference>
<evidence type="ECO:0000256" key="5">
    <source>
        <dbReference type="PIRSR" id="PIRSR600246-1"/>
    </source>
</evidence>
<evidence type="ECO:0000313" key="10">
    <source>
        <dbReference type="Proteomes" id="UP000294832"/>
    </source>
</evidence>
<dbReference type="PANTHER" id="PTHR10188">
    <property type="entry name" value="L-ASPARAGINASE"/>
    <property type="match status" value="1"/>
</dbReference>
<evidence type="ECO:0000256" key="4">
    <source>
        <dbReference type="ARBA" id="ARBA00069124"/>
    </source>
</evidence>
<dbReference type="AlphaFoldDB" id="A0A4R2FBQ0"/>
<comment type="caution">
    <text evidence="9">The sequence shown here is derived from an EMBL/GenBank/DDBJ whole genome shotgun (WGS) entry which is preliminary data.</text>
</comment>
<dbReference type="PANTHER" id="PTHR10188:SF6">
    <property type="entry name" value="N(4)-(BETA-N-ACETYLGLUCOSAMINYL)-L-ASPARAGINASE"/>
    <property type="match status" value="1"/>
</dbReference>
<dbReference type="CDD" id="cd04701">
    <property type="entry name" value="Asparaginase_2"/>
    <property type="match status" value="1"/>
</dbReference>
<feature type="site" description="Cleavage; by autolysis" evidence="7">
    <location>
        <begin position="207"/>
        <end position="208"/>
    </location>
</feature>
<keyword evidence="2" id="KW-0378">Hydrolase</keyword>
<name>A0A4R2FBQ0_9GAMM</name>
<dbReference type="GO" id="GO:0008233">
    <property type="term" value="F:peptidase activity"/>
    <property type="evidence" value="ECO:0007669"/>
    <property type="project" value="UniProtKB-KW"/>
</dbReference>
<accession>A0A4R2FBQ0</accession>
<dbReference type="GO" id="GO:0006508">
    <property type="term" value="P:proteolysis"/>
    <property type="evidence" value="ECO:0007669"/>
    <property type="project" value="UniProtKB-KW"/>
</dbReference>
<evidence type="ECO:0000313" key="9">
    <source>
        <dbReference type="EMBL" id="TCN85039.1"/>
    </source>
</evidence>
<dbReference type="Pfam" id="PF01112">
    <property type="entry name" value="Asparaginase_2"/>
    <property type="match status" value="1"/>
</dbReference>
<dbReference type="GO" id="GO:0016811">
    <property type="term" value="F:hydrolase activity, acting on carbon-nitrogen (but not peptide) bonds, in linear amides"/>
    <property type="evidence" value="ECO:0007669"/>
    <property type="project" value="UniProtKB-ARBA"/>
</dbReference>
<evidence type="ECO:0000256" key="3">
    <source>
        <dbReference type="ARBA" id="ARBA00022813"/>
    </source>
</evidence>